<evidence type="ECO:0000313" key="3">
    <source>
        <dbReference type="Proteomes" id="UP000278440"/>
    </source>
</evidence>
<protein>
    <submittedName>
        <fullName evidence="2">DUF3027 family protein</fullName>
    </submittedName>
</protein>
<dbReference type="Proteomes" id="UP000278440">
    <property type="component" value="Unassembled WGS sequence"/>
</dbReference>
<dbReference type="OrthoDB" id="3210158at2"/>
<dbReference type="Pfam" id="PF11228">
    <property type="entry name" value="DUF3027"/>
    <property type="match status" value="1"/>
</dbReference>
<feature type="region of interest" description="Disordered" evidence="1">
    <location>
        <begin position="248"/>
        <end position="318"/>
    </location>
</feature>
<sequence length="318" mass="33367">MAVAAPTKSDAVLSAAVDVARSALDEITEPGSVGEHVGFEMLDERLGMHWFACLSAGYGGWRWGVSVARVPRGKVATVCETNLLPGADAVLAPQWLPYAERLAPGDLGAGDTLPYRADDPNLEAGFEATGDEDVDQVGFFELGLGRPRVLSAEGREQAATRWYEGSHGPTAEVATKATDRCTSCGYLVPMPGALRSVFGVCANAWSPSDGQVVSLDHGCGAHSETEAEQPEPLSVGQPIVDEFAVDLEPAERAVREPQAATDEAPATDADEPEESTDADEPAESTGAEPEVGADDPLQPAEPAESDQPTDPETEQPTD</sequence>
<feature type="compositionally biased region" description="Low complexity" evidence="1">
    <location>
        <begin position="256"/>
        <end position="267"/>
    </location>
</feature>
<dbReference type="AlphaFoldDB" id="A0A495XW83"/>
<proteinExistence type="predicted"/>
<name>A0A495XW83_9MICO</name>
<evidence type="ECO:0000313" key="2">
    <source>
        <dbReference type="EMBL" id="RKT78830.1"/>
    </source>
</evidence>
<comment type="caution">
    <text evidence="2">The sequence shown here is derived from an EMBL/GenBank/DDBJ whole genome shotgun (WGS) entry which is preliminary data.</text>
</comment>
<feature type="compositionally biased region" description="Acidic residues" evidence="1">
    <location>
        <begin position="303"/>
        <end position="318"/>
    </location>
</feature>
<evidence type="ECO:0000256" key="1">
    <source>
        <dbReference type="SAM" id="MobiDB-lite"/>
    </source>
</evidence>
<accession>A0A495XW83</accession>
<feature type="compositionally biased region" description="Acidic residues" evidence="1">
    <location>
        <begin position="268"/>
        <end position="282"/>
    </location>
</feature>
<feature type="region of interest" description="Disordered" evidence="1">
    <location>
        <begin position="216"/>
        <end position="235"/>
    </location>
</feature>
<reference evidence="2 3" key="1">
    <citation type="submission" date="2018-10" db="EMBL/GenBank/DDBJ databases">
        <title>Sequencing the genomes of 1000 actinobacteria strains.</title>
        <authorList>
            <person name="Klenk H.-P."/>
        </authorList>
    </citation>
    <scope>NUCLEOTIDE SEQUENCE [LARGE SCALE GENOMIC DNA]</scope>
    <source>
        <strain evidence="2 3">DSM 44267</strain>
    </source>
</reference>
<keyword evidence="3" id="KW-1185">Reference proteome</keyword>
<dbReference type="EMBL" id="RBXT01000001">
    <property type="protein sequence ID" value="RKT78830.1"/>
    <property type="molecule type" value="Genomic_DNA"/>
</dbReference>
<gene>
    <name evidence="2" type="ORF">DFJ68_2284</name>
</gene>
<dbReference type="InterPro" id="IPR021391">
    <property type="entry name" value="DUF3027"/>
</dbReference>
<dbReference type="RefSeq" id="WP_121033301.1">
    <property type="nucleotide sequence ID" value="NZ_RBXT01000001.1"/>
</dbReference>
<organism evidence="2 3">
    <name type="scientific">Terracoccus luteus</name>
    <dbReference type="NCBI Taxonomy" id="53356"/>
    <lineage>
        <taxon>Bacteria</taxon>
        <taxon>Bacillati</taxon>
        <taxon>Actinomycetota</taxon>
        <taxon>Actinomycetes</taxon>
        <taxon>Micrococcales</taxon>
        <taxon>Intrasporangiaceae</taxon>
        <taxon>Terracoccus</taxon>
    </lineage>
</organism>